<evidence type="ECO:0000256" key="1">
    <source>
        <dbReference type="SAM" id="MobiDB-lite"/>
    </source>
</evidence>
<evidence type="ECO:0000313" key="3">
    <source>
        <dbReference type="Proteomes" id="UP000544095"/>
    </source>
</evidence>
<feature type="compositionally biased region" description="Polar residues" evidence="1">
    <location>
        <begin position="27"/>
        <end position="43"/>
    </location>
</feature>
<comment type="caution">
    <text evidence="2">The sequence shown here is derived from an EMBL/GenBank/DDBJ whole genome shotgun (WGS) entry which is preliminary data.</text>
</comment>
<evidence type="ECO:0000313" key="2">
    <source>
        <dbReference type="EMBL" id="KAF5577686.1"/>
    </source>
</evidence>
<name>A0A8H5NSN0_9HYPO</name>
<gene>
    <name evidence="2" type="ORF">FPANT_10289</name>
</gene>
<keyword evidence="3" id="KW-1185">Reference proteome</keyword>
<organism evidence="2 3">
    <name type="scientific">Fusarium pseudoanthophilum</name>
    <dbReference type="NCBI Taxonomy" id="48495"/>
    <lineage>
        <taxon>Eukaryota</taxon>
        <taxon>Fungi</taxon>
        <taxon>Dikarya</taxon>
        <taxon>Ascomycota</taxon>
        <taxon>Pezizomycotina</taxon>
        <taxon>Sordariomycetes</taxon>
        <taxon>Hypocreomycetidae</taxon>
        <taxon>Hypocreales</taxon>
        <taxon>Nectriaceae</taxon>
        <taxon>Fusarium</taxon>
        <taxon>Fusarium fujikuroi species complex</taxon>
    </lineage>
</organism>
<reference evidence="2 3" key="1">
    <citation type="submission" date="2020-05" db="EMBL/GenBank/DDBJ databases">
        <title>Identification and distribution of gene clusters putatively required for synthesis of sphingolipid metabolism inhibitors in phylogenetically diverse species of the filamentous fungus Fusarium.</title>
        <authorList>
            <person name="Kim H.-S."/>
            <person name="Busman M."/>
            <person name="Brown D.W."/>
            <person name="Divon H."/>
            <person name="Uhlig S."/>
            <person name="Proctor R.H."/>
        </authorList>
    </citation>
    <scope>NUCLEOTIDE SEQUENCE [LARGE SCALE GENOMIC DNA]</scope>
    <source>
        <strain evidence="2 3">NRRL 25211</strain>
    </source>
</reference>
<feature type="region of interest" description="Disordered" evidence="1">
    <location>
        <begin position="1"/>
        <end position="43"/>
    </location>
</feature>
<accession>A0A8H5NSN0</accession>
<dbReference type="EMBL" id="JAAOAR010000580">
    <property type="protein sequence ID" value="KAF5577686.1"/>
    <property type="molecule type" value="Genomic_DNA"/>
</dbReference>
<proteinExistence type="predicted"/>
<feature type="compositionally biased region" description="Polar residues" evidence="1">
    <location>
        <begin position="150"/>
        <end position="164"/>
    </location>
</feature>
<dbReference type="Proteomes" id="UP000544095">
    <property type="component" value="Unassembled WGS sequence"/>
</dbReference>
<sequence>MANDNDKKKSQNVPKPKAKNKDDDKQLTTNMNGQQPIDLTEGRTGQLTRNKIYAVTGFKGNTTYIFSAATADDAREATDAILSKLKPALKPGVSLTCEISLHSVQDGLDKNAKRKRPTLDYDDEEDTAARRSARRAREAAIWQQADQRDSGQQSGQAQGRTNDNSQRHPLCVGCKSDKHTLAECLKAGADGYMKGCPLCNTMEHNADNCPNPALKNNKLLSIRYFINNRRNMPSFLNVEAWYPLVNKNIHQSELRQDSQFPWTPEFTKSIVGCLDDLQHKVEKKGLGEVKLPVDPSVNGWSAVVAYHQSLERDEKEKALAKARAKVAPLSDLQKATVAFLGSSLVPDTEFVVPEKEDVDMAGNV</sequence>
<dbReference type="AlphaFoldDB" id="A0A8H5NSN0"/>
<feature type="region of interest" description="Disordered" evidence="1">
    <location>
        <begin position="115"/>
        <end position="169"/>
    </location>
</feature>
<protein>
    <submittedName>
        <fullName evidence="2">Uncharacterized protein</fullName>
    </submittedName>
</protein>